<keyword evidence="1" id="KW-0614">Plasmid</keyword>
<geneLocation type="plasmid" evidence="1">
    <name>unnamed</name>
</geneLocation>
<dbReference type="EMBL" id="CP007057">
    <property type="protein sequence ID" value="AHG01787.1"/>
    <property type="molecule type" value="Genomic_DNA"/>
</dbReference>
<dbReference type="Proteomes" id="UP000019024">
    <property type="component" value="Plasmid unnamed2"/>
</dbReference>
<dbReference type="KEGG" id="hlr:HALLA_00420"/>
<proteinExistence type="predicted"/>
<name>W0JWZ0_9EURY</name>
<evidence type="ECO:0000313" key="2">
    <source>
        <dbReference type="Proteomes" id="UP000019024"/>
    </source>
</evidence>
<keyword evidence="2" id="KW-1185">Reference proteome</keyword>
<accession>W0JWZ0</accession>
<evidence type="ECO:0000313" key="1">
    <source>
        <dbReference type="EMBL" id="AHG01787.1"/>
    </source>
</evidence>
<sequence length="86" mass="9291">MVVAVGSRPDTITHFAAGTVGFDPKLEGLRYSIDDVTTARITSSNWIGYRCRPQLGGDGNCVVSRVLGGRRHRSVADGRRARQMSG</sequence>
<organism evidence="1 2">
    <name type="scientific">Halostagnicola larsenii XH-48</name>
    <dbReference type="NCBI Taxonomy" id="797299"/>
    <lineage>
        <taxon>Archaea</taxon>
        <taxon>Methanobacteriati</taxon>
        <taxon>Methanobacteriota</taxon>
        <taxon>Stenosarchaea group</taxon>
        <taxon>Halobacteria</taxon>
        <taxon>Halobacteriales</taxon>
        <taxon>Natrialbaceae</taxon>
        <taxon>Halostagnicola</taxon>
    </lineage>
</organism>
<dbReference type="HOGENOM" id="CLU_2490341_0_0_2"/>
<gene>
    <name evidence="1" type="ORF">HALLA_00420</name>
</gene>
<dbReference type="AlphaFoldDB" id="W0JWZ0"/>
<reference evidence="1 2" key="1">
    <citation type="submission" date="2014-01" db="EMBL/GenBank/DDBJ databases">
        <authorList>
            <consortium name="DOE Joint Genome Institute"/>
            <person name="Anderson I."/>
            <person name="Huntemann M."/>
            <person name="Han J."/>
            <person name="Chen A."/>
            <person name="Kyrpides N."/>
            <person name="Mavromatis K."/>
            <person name="Markowitz V."/>
            <person name="Palaniappan K."/>
            <person name="Ivanova N."/>
            <person name="Schaumberg A."/>
            <person name="Pati A."/>
            <person name="Liolios K."/>
            <person name="Nordberg H.P."/>
            <person name="Cantor M.N."/>
            <person name="Hua S.X."/>
            <person name="Woyke T."/>
        </authorList>
    </citation>
    <scope>NUCLEOTIDE SEQUENCE [LARGE SCALE GENOMIC DNA]</scope>
    <source>
        <strain evidence="1 2">XH-48</strain>
        <plasmid evidence="2">2</plasmid>
    </source>
</reference>
<protein>
    <recommendedName>
        <fullName evidence="3">FAD/NAD(P)-binding domain-containing protein</fullName>
    </recommendedName>
</protein>
<evidence type="ECO:0008006" key="3">
    <source>
        <dbReference type="Google" id="ProtNLM"/>
    </source>
</evidence>